<dbReference type="Proteomes" id="UP000253772">
    <property type="component" value="Chromosome c1"/>
</dbReference>
<organism evidence="2 3">
    <name type="scientific">Cupriavidus metallidurans</name>
    <dbReference type="NCBI Taxonomy" id="119219"/>
    <lineage>
        <taxon>Bacteria</taxon>
        <taxon>Pseudomonadati</taxon>
        <taxon>Pseudomonadota</taxon>
        <taxon>Betaproteobacteria</taxon>
        <taxon>Burkholderiales</taxon>
        <taxon>Burkholderiaceae</taxon>
        <taxon>Cupriavidus</taxon>
    </lineage>
</organism>
<feature type="compositionally biased region" description="Basic and acidic residues" evidence="1">
    <location>
        <begin position="72"/>
        <end position="83"/>
    </location>
</feature>
<evidence type="ECO:0000313" key="2">
    <source>
        <dbReference type="EMBL" id="QBP08924.1"/>
    </source>
</evidence>
<sequence>MFTRPLLRLMVAGSVAVAGLGGSIAVSHAQVAFWHHSRTARTVQAVHAANGWEIASVRAENRDHVQAQIDRMEARARNDDRLSGRPASPGGRDDEQRARQPGGGDRNSPGEATLRNSEAHPGNVGPGWQARGRDGGR</sequence>
<dbReference type="RefSeq" id="WP_024570701.1">
    <property type="nucleotide sequence ID" value="NZ_CP037900.1"/>
</dbReference>
<name>A0A132HJ14_9BURK</name>
<dbReference type="AlphaFoldDB" id="A0A132HJ14"/>
<gene>
    <name evidence="2" type="ORF">DDF84_003730</name>
</gene>
<evidence type="ECO:0000313" key="3">
    <source>
        <dbReference type="Proteomes" id="UP000253772"/>
    </source>
</evidence>
<reference evidence="2 3" key="1">
    <citation type="submission" date="2019-03" db="EMBL/GenBank/DDBJ databases">
        <title>Comparative insights into the high quality Complete genome sequence of highly metal resistant Cupriavidus metallidurans strain BS1 isolated from a gold-copper mine.</title>
        <authorList>
            <person name="Mazhar H.S."/>
            <person name="Rensing C."/>
        </authorList>
    </citation>
    <scope>NUCLEOTIDE SEQUENCE [LARGE SCALE GENOMIC DNA]</scope>
    <source>
        <strain evidence="2 3">BS1</strain>
    </source>
</reference>
<evidence type="ECO:0000256" key="1">
    <source>
        <dbReference type="SAM" id="MobiDB-lite"/>
    </source>
</evidence>
<protein>
    <submittedName>
        <fullName evidence="2">Uncharacterized protein</fullName>
    </submittedName>
</protein>
<feature type="region of interest" description="Disordered" evidence="1">
    <location>
        <begin position="72"/>
        <end position="137"/>
    </location>
</feature>
<dbReference type="EMBL" id="CP037900">
    <property type="protein sequence ID" value="QBP08924.1"/>
    <property type="molecule type" value="Genomic_DNA"/>
</dbReference>
<proteinExistence type="predicted"/>
<dbReference type="OrthoDB" id="8966767at2"/>
<accession>A0A132HJ14</accession>